<protein>
    <submittedName>
        <fullName evidence="2">Transducin-like enhancer protein 7</fullName>
    </submittedName>
</protein>
<gene>
    <name evidence="2" type="primary">TLE7</name>
</gene>
<proteinExistence type="predicted"/>
<dbReference type="RefSeq" id="XP_045149858.1">
    <property type="nucleotide sequence ID" value="XM_045293923.1"/>
</dbReference>
<organism evidence="1 2">
    <name type="scientific">Echinops telfairi</name>
    <name type="common">Lesser hedgehog tenrec</name>
    <dbReference type="NCBI Taxonomy" id="9371"/>
    <lineage>
        <taxon>Eukaryota</taxon>
        <taxon>Metazoa</taxon>
        <taxon>Chordata</taxon>
        <taxon>Craniata</taxon>
        <taxon>Vertebrata</taxon>
        <taxon>Euteleostomi</taxon>
        <taxon>Mammalia</taxon>
        <taxon>Eutheria</taxon>
        <taxon>Afrotheria</taxon>
        <taxon>Tenrecidae</taxon>
        <taxon>Tenrecinae</taxon>
        <taxon>Echinops</taxon>
    </lineage>
</organism>
<keyword evidence="1" id="KW-1185">Reference proteome</keyword>
<evidence type="ECO:0000313" key="2">
    <source>
        <dbReference type="RefSeq" id="XP_045149858.1"/>
    </source>
</evidence>
<name>A0AC55DDN9_ECHTE</name>
<evidence type="ECO:0000313" key="1">
    <source>
        <dbReference type="Proteomes" id="UP000694863"/>
    </source>
</evidence>
<sequence>MGQPPVPEGAVVTQRLPYCAWKVGRLCHQRAVSAIAISCSTQHVYTCGTNYMKVWDNSALRAWNKAPVDHLRLEGNNNCIFTCKLLPDEQSLVTGGLLHGLNIWDLAPTPRLRTQLASEGSRCFSIAISSDGHILMACFSEFVEIWDLRNQILIRYDFCPIPLTPNPLSVVESSAILCFDMSSDNQYLITGSNDNATVYQQLF</sequence>
<reference evidence="2" key="1">
    <citation type="submission" date="2025-08" db="UniProtKB">
        <authorList>
            <consortium name="RefSeq"/>
        </authorList>
    </citation>
    <scope>IDENTIFICATION</scope>
</reference>
<dbReference type="Proteomes" id="UP000694863">
    <property type="component" value="Unplaced"/>
</dbReference>
<accession>A0AC55DDN9</accession>